<dbReference type="AlphaFoldDB" id="A0A8B6EMA8"/>
<accession>A0A8B6EMA8</accession>
<evidence type="ECO:0000256" key="1">
    <source>
        <dbReference type="SAM" id="MobiDB-lite"/>
    </source>
</evidence>
<evidence type="ECO:0000313" key="4">
    <source>
        <dbReference type="Proteomes" id="UP000596742"/>
    </source>
</evidence>
<organism evidence="3 4">
    <name type="scientific">Mytilus galloprovincialis</name>
    <name type="common">Mediterranean mussel</name>
    <dbReference type="NCBI Taxonomy" id="29158"/>
    <lineage>
        <taxon>Eukaryota</taxon>
        <taxon>Metazoa</taxon>
        <taxon>Spiralia</taxon>
        <taxon>Lophotrochozoa</taxon>
        <taxon>Mollusca</taxon>
        <taxon>Bivalvia</taxon>
        <taxon>Autobranchia</taxon>
        <taxon>Pteriomorphia</taxon>
        <taxon>Mytilida</taxon>
        <taxon>Mytiloidea</taxon>
        <taxon>Mytilidae</taxon>
        <taxon>Mytilinae</taxon>
        <taxon>Mytilus</taxon>
    </lineage>
</organism>
<feature type="region of interest" description="Disordered" evidence="1">
    <location>
        <begin position="87"/>
        <end position="124"/>
    </location>
</feature>
<keyword evidence="2" id="KW-1133">Transmembrane helix</keyword>
<feature type="transmembrane region" description="Helical" evidence="2">
    <location>
        <begin position="45"/>
        <end position="66"/>
    </location>
</feature>
<reference evidence="3" key="1">
    <citation type="submission" date="2018-11" db="EMBL/GenBank/DDBJ databases">
        <authorList>
            <person name="Alioto T."/>
            <person name="Alioto T."/>
        </authorList>
    </citation>
    <scope>NUCLEOTIDE SEQUENCE</scope>
</reference>
<comment type="caution">
    <text evidence="3">The sequence shown here is derived from an EMBL/GenBank/DDBJ whole genome shotgun (WGS) entry which is preliminary data.</text>
</comment>
<dbReference type="OrthoDB" id="6160431at2759"/>
<keyword evidence="4" id="KW-1185">Reference proteome</keyword>
<keyword evidence="2" id="KW-0812">Transmembrane</keyword>
<proteinExistence type="predicted"/>
<dbReference type="Proteomes" id="UP000596742">
    <property type="component" value="Unassembled WGS sequence"/>
</dbReference>
<sequence>MSATPMSKPAPSAKTTTPSTVYTTLNTTASITPKPADPELSKSTVIGAIIGVVIVTSAVIILLYYFTKYRNNRFTFCRNLKRRTWSTGSNYSQHNPLEPDETGTSDPPPRTERQLFSISDQPDDDGYLYDEIFDASEFTDEKTKRSIKNLYTATRTHEDHVPDLNLRI</sequence>
<gene>
    <name evidence="3" type="ORF">MGAL_10B010815</name>
</gene>
<evidence type="ECO:0000313" key="3">
    <source>
        <dbReference type="EMBL" id="VDI37083.1"/>
    </source>
</evidence>
<keyword evidence="2" id="KW-0472">Membrane</keyword>
<dbReference type="EMBL" id="UYJE01005397">
    <property type="protein sequence ID" value="VDI37083.1"/>
    <property type="molecule type" value="Genomic_DNA"/>
</dbReference>
<protein>
    <submittedName>
        <fullName evidence="3">Uncharacterized protein</fullName>
    </submittedName>
</protein>
<name>A0A8B6EMA8_MYTGA</name>
<evidence type="ECO:0000256" key="2">
    <source>
        <dbReference type="SAM" id="Phobius"/>
    </source>
</evidence>